<gene>
    <name evidence="1" type="ORF">FB555_001589</name>
</gene>
<accession>A0A7W3JUK5</accession>
<keyword evidence="2" id="KW-1185">Reference proteome</keyword>
<name>A0A7W3JUK5_9MICO</name>
<evidence type="ECO:0000313" key="1">
    <source>
        <dbReference type="EMBL" id="MBA8829480.1"/>
    </source>
</evidence>
<evidence type="ECO:0000313" key="2">
    <source>
        <dbReference type="Proteomes" id="UP000524237"/>
    </source>
</evidence>
<dbReference type="EMBL" id="JACGWU010000005">
    <property type="protein sequence ID" value="MBA8829480.1"/>
    <property type="molecule type" value="Genomic_DNA"/>
</dbReference>
<reference evidence="1 2" key="1">
    <citation type="submission" date="2020-07" db="EMBL/GenBank/DDBJ databases">
        <title>Sequencing the genomes of 1000 actinobacteria strains.</title>
        <authorList>
            <person name="Klenk H.-P."/>
        </authorList>
    </citation>
    <scope>NUCLEOTIDE SEQUENCE [LARGE SCALE GENOMIC DNA]</scope>
    <source>
        <strain evidence="1 2">DSM 23737</strain>
    </source>
</reference>
<sequence length="33" mass="3477">MQILPLLDVSDLTQAIFDLEGSVASSAEAADKK</sequence>
<proteinExistence type="predicted"/>
<organism evidence="1 2">
    <name type="scientific">Alpinimonas psychrophila</name>
    <dbReference type="NCBI Taxonomy" id="748908"/>
    <lineage>
        <taxon>Bacteria</taxon>
        <taxon>Bacillati</taxon>
        <taxon>Actinomycetota</taxon>
        <taxon>Actinomycetes</taxon>
        <taxon>Micrococcales</taxon>
        <taxon>Microbacteriaceae</taxon>
        <taxon>Alpinimonas</taxon>
    </lineage>
</organism>
<dbReference type="Proteomes" id="UP000524237">
    <property type="component" value="Unassembled WGS sequence"/>
</dbReference>
<protein>
    <submittedName>
        <fullName evidence="1">Uncharacterized protein</fullName>
    </submittedName>
</protein>
<dbReference type="AlphaFoldDB" id="A0A7W3JUK5"/>
<comment type="caution">
    <text evidence="1">The sequence shown here is derived from an EMBL/GenBank/DDBJ whole genome shotgun (WGS) entry which is preliminary data.</text>
</comment>